<keyword evidence="3" id="KW-1185">Reference proteome</keyword>
<proteinExistence type="predicted"/>
<dbReference type="EMBL" id="SRLO01001179">
    <property type="protein sequence ID" value="TNN40548.1"/>
    <property type="molecule type" value="Genomic_DNA"/>
</dbReference>
<evidence type="ECO:0000256" key="1">
    <source>
        <dbReference type="SAM" id="MobiDB-lite"/>
    </source>
</evidence>
<reference evidence="2 3" key="1">
    <citation type="submission" date="2019-03" db="EMBL/GenBank/DDBJ databases">
        <title>First draft genome of Liparis tanakae, snailfish: a comprehensive survey of snailfish specific genes.</title>
        <authorList>
            <person name="Kim W."/>
            <person name="Song I."/>
            <person name="Jeong J.-H."/>
            <person name="Kim D."/>
            <person name="Kim S."/>
            <person name="Ryu S."/>
            <person name="Song J.Y."/>
            <person name="Lee S.K."/>
        </authorList>
    </citation>
    <scope>NUCLEOTIDE SEQUENCE [LARGE SCALE GENOMIC DNA]</scope>
    <source>
        <tissue evidence="2">Muscle</tissue>
    </source>
</reference>
<sequence length="90" mass="10251">MGEAGRRKVQRVGKREEEDDEEDEEEEEEDEEEEEVEAAGWRSEGYTNNGVRRVLAMSVETLREGRGLTPCLVSVKTGIISFIHHGITHH</sequence>
<evidence type="ECO:0000313" key="3">
    <source>
        <dbReference type="Proteomes" id="UP000314294"/>
    </source>
</evidence>
<protein>
    <submittedName>
        <fullName evidence="2">Uncharacterized protein</fullName>
    </submittedName>
</protein>
<organism evidence="2 3">
    <name type="scientific">Liparis tanakae</name>
    <name type="common">Tanaka's snailfish</name>
    <dbReference type="NCBI Taxonomy" id="230148"/>
    <lineage>
        <taxon>Eukaryota</taxon>
        <taxon>Metazoa</taxon>
        <taxon>Chordata</taxon>
        <taxon>Craniata</taxon>
        <taxon>Vertebrata</taxon>
        <taxon>Euteleostomi</taxon>
        <taxon>Actinopterygii</taxon>
        <taxon>Neopterygii</taxon>
        <taxon>Teleostei</taxon>
        <taxon>Neoteleostei</taxon>
        <taxon>Acanthomorphata</taxon>
        <taxon>Eupercaria</taxon>
        <taxon>Perciformes</taxon>
        <taxon>Cottioidei</taxon>
        <taxon>Cottales</taxon>
        <taxon>Liparidae</taxon>
        <taxon>Liparis</taxon>
    </lineage>
</organism>
<evidence type="ECO:0000313" key="2">
    <source>
        <dbReference type="EMBL" id="TNN40548.1"/>
    </source>
</evidence>
<dbReference type="AlphaFoldDB" id="A0A4Z2FH68"/>
<name>A0A4Z2FH68_9TELE</name>
<accession>A0A4Z2FH68</accession>
<feature type="compositionally biased region" description="Acidic residues" evidence="1">
    <location>
        <begin position="17"/>
        <end position="37"/>
    </location>
</feature>
<gene>
    <name evidence="2" type="ORF">EYF80_049269</name>
</gene>
<feature type="region of interest" description="Disordered" evidence="1">
    <location>
        <begin position="1"/>
        <end position="44"/>
    </location>
</feature>
<dbReference type="Proteomes" id="UP000314294">
    <property type="component" value="Unassembled WGS sequence"/>
</dbReference>
<comment type="caution">
    <text evidence="2">The sequence shown here is derived from an EMBL/GenBank/DDBJ whole genome shotgun (WGS) entry which is preliminary data.</text>
</comment>